<dbReference type="eggNOG" id="arCOG01005">
    <property type="taxonomic scope" value="Archaea"/>
</dbReference>
<name>L0K6K8_9EURY</name>
<dbReference type="GeneID" id="14401941"/>
<dbReference type="STRING" id="694430.Natoc_4066"/>
<dbReference type="GO" id="GO:0030001">
    <property type="term" value="P:metal ion transport"/>
    <property type="evidence" value="ECO:0007669"/>
    <property type="project" value="InterPro"/>
</dbReference>
<evidence type="ECO:0000256" key="4">
    <source>
        <dbReference type="SAM" id="Coils"/>
    </source>
</evidence>
<dbReference type="AlphaFoldDB" id="L0K6K8"/>
<dbReference type="SUPFAM" id="SSF53807">
    <property type="entry name" value="Helical backbone' metal receptor"/>
    <property type="match status" value="1"/>
</dbReference>
<feature type="coiled-coil region" evidence="4">
    <location>
        <begin position="183"/>
        <end position="214"/>
    </location>
</feature>
<evidence type="ECO:0000256" key="1">
    <source>
        <dbReference type="ARBA" id="ARBA00011028"/>
    </source>
</evidence>
<dbReference type="Gene3D" id="3.40.50.1980">
    <property type="entry name" value="Nitrogenase molybdenum iron protein domain"/>
    <property type="match status" value="2"/>
</dbReference>
<dbReference type="EMBL" id="CP003929">
    <property type="protein sequence ID" value="AGB39763.1"/>
    <property type="molecule type" value="Genomic_DNA"/>
</dbReference>
<accession>L0K6K8</accession>
<keyword evidence="3" id="KW-0732">Signal</keyword>
<evidence type="ECO:0000313" key="7">
    <source>
        <dbReference type="Proteomes" id="UP000010878"/>
    </source>
</evidence>
<dbReference type="PROSITE" id="PS51257">
    <property type="entry name" value="PROKAR_LIPOPROTEIN"/>
    <property type="match status" value="1"/>
</dbReference>
<dbReference type="InterPro" id="IPR050492">
    <property type="entry name" value="Bact_metal-bind_prot9"/>
</dbReference>
<evidence type="ECO:0000256" key="2">
    <source>
        <dbReference type="ARBA" id="ARBA00022448"/>
    </source>
</evidence>
<keyword evidence="2" id="KW-0813">Transport</keyword>
<evidence type="ECO:0000313" key="6">
    <source>
        <dbReference type="EMBL" id="AGB39763.1"/>
    </source>
</evidence>
<feature type="compositionally biased region" description="Acidic residues" evidence="5">
    <location>
        <begin position="35"/>
        <end position="57"/>
    </location>
</feature>
<gene>
    <name evidence="6" type="ORF">Natoc_4066</name>
</gene>
<sequence>MTDLSRTTQPRSTRRTVLAAGVGTLAAGIAGCLDEDPQDGNGVDGDDDIASEDDGDDTYTVAAGTPALWDFTREVGGDHVNAVDLVPTGEHGHDYEPGPGIVEEIDEADAFVYMREFAGWMDDAVAELEDDDSVAVIDASSGIEFFDSPAEDDDEHWWMDPVECQNGVDNIAAGFAELDPDHADEYDDNATDFSEELEEIHEEFEELVERATLDEIVIGTHDSFQWWHRRYDIDVYSPIGTSPDGEASAQDIEEVENHIEEYDIEHVLYDVGEPAHLAESIADETGAEVLPLSPVETQLDETTEVGDVEMESDWGYVAHYQEINFPSLERALQAA</sequence>
<dbReference type="PANTHER" id="PTHR42953">
    <property type="entry name" value="HIGH-AFFINITY ZINC UPTAKE SYSTEM PROTEIN ZNUA-RELATED"/>
    <property type="match status" value="1"/>
</dbReference>
<proteinExistence type="inferred from homology"/>
<dbReference type="PANTHER" id="PTHR42953:SF3">
    <property type="entry name" value="HIGH-AFFINITY ZINC UPTAKE SYSTEM PROTEIN ZNUA"/>
    <property type="match status" value="1"/>
</dbReference>
<keyword evidence="7" id="KW-1185">Reference proteome</keyword>
<evidence type="ECO:0000256" key="5">
    <source>
        <dbReference type="SAM" id="MobiDB-lite"/>
    </source>
</evidence>
<dbReference type="Proteomes" id="UP000010878">
    <property type="component" value="Chromosome"/>
</dbReference>
<dbReference type="Pfam" id="PF01297">
    <property type="entry name" value="ZnuA"/>
    <property type="match status" value="1"/>
</dbReference>
<organism evidence="6 7">
    <name type="scientific">Natronococcus occultus SP4</name>
    <dbReference type="NCBI Taxonomy" id="694430"/>
    <lineage>
        <taxon>Archaea</taxon>
        <taxon>Methanobacteriati</taxon>
        <taxon>Methanobacteriota</taxon>
        <taxon>Stenosarchaea group</taxon>
        <taxon>Halobacteria</taxon>
        <taxon>Halobacteriales</taxon>
        <taxon>Natrialbaceae</taxon>
        <taxon>Natronococcus</taxon>
    </lineage>
</organism>
<protein>
    <submittedName>
        <fullName evidence="6">ABC-type metal ion transport system, periplasmic component/surface adhesin</fullName>
    </submittedName>
</protein>
<reference evidence="6 7" key="1">
    <citation type="submission" date="2012-11" db="EMBL/GenBank/DDBJ databases">
        <title>FINISHED of Natronococcus occultus SP4, DSM 3396.</title>
        <authorList>
            <consortium name="DOE Joint Genome Institute"/>
            <person name="Eisen J."/>
            <person name="Huntemann M."/>
            <person name="Wei C.-L."/>
            <person name="Han J."/>
            <person name="Detter J.C."/>
            <person name="Han C."/>
            <person name="Tapia R."/>
            <person name="Chen A."/>
            <person name="Kyrpides N."/>
            <person name="Mavromatis K."/>
            <person name="Markowitz V."/>
            <person name="Szeto E."/>
            <person name="Ivanova N."/>
            <person name="Mikhailova N."/>
            <person name="Ovchinnikova G."/>
            <person name="Pagani I."/>
            <person name="Pati A."/>
            <person name="Goodwin L."/>
            <person name="Nordberg H.P."/>
            <person name="Cantor M.N."/>
            <person name="Hua S.X."/>
            <person name="Woyke T."/>
            <person name="Eisen J."/>
            <person name="Klenk H.-P."/>
            <person name="Klenk H.-P."/>
        </authorList>
    </citation>
    <scope>NUCLEOTIDE SEQUENCE [LARGE SCALE GENOMIC DNA]</scope>
    <source>
        <strain evidence="6 7">SP4</strain>
    </source>
</reference>
<keyword evidence="4" id="KW-0175">Coiled coil</keyword>
<dbReference type="RefSeq" id="WP_015323194.1">
    <property type="nucleotide sequence ID" value="NC_019974.1"/>
</dbReference>
<dbReference type="GO" id="GO:0046872">
    <property type="term" value="F:metal ion binding"/>
    <property type="evidence" value="ECO:0007669"/>
    <property type="project" value="InterPro"/>
</dbReference>
<dbReference type="KEGG" id="nou:Natoc_4066"/>
<dbReference type="OrthoDB" id="50488at2157"/>
<dbReference type="HOGENOM" id="CLU_016838_1_0_2"/>
<comment type="similarity">
    <text evidence="1">Belongs to the bacterial solute-binding protein 9 family.</text>
</comment>
<feature type="region of interest" description="Disordered" evidence="5">
    <location>
        <begin position="35"/>
        <end position="58"/>
    </location>
</feature>
<dbReference type="InterPro" id="IPR006127">
    <property type="entry name" value="ZnuA-like"/>
</dbReference>
<evidence type="ECO:0000256" key="3">
    <source>
        <dbReference type="ARBA" id="ARBA00022729"/>
    </source>
</evidence>